<keyword evidence="2" id="KW-0184">Conjugation</keyword>
<dbReference type="Pfam" id="PF03389">
    <property type="entry name" value="MobA_MobL"/>
    <property type="match status" value="1"/>
</dbReference>
<dbReference type="eggNOG" id="COG0507">
    <property type="taxonomic scope" value="Bacteria"/>
</dbReference>
<dbReference type="Gene3D" id="3.30.930.30">
    <property type="match status" value="1"/>
</dbReference>
<dbReference type="AlphaFoldDB" id="Q3C0F6"/>
<organism evidence="7">
    <name type="scientific">Xanthomonas euvesicatoria pv. vesicatoria (strain 85-10)</name>
    <name type="common">Xanthomonas campestris pv. vesicatoria</name>
    <dbReference type="NCBI Taxonomy" id="316273"/>
    <lineage>
        <taxon>Bacteria</taxon>
        <taxon>Pseudomonadati</taxon>
        <taxon>Pseudomonadota</taxon>
        <taxon>Gammaproteobacteria</taxon>
        <taxon>Lysobacterales</taxon>
        <taxon>Lysobacteraceae</taxon>
        <taxon>Xanthomonas</taxon>
    </lineage>
</organism>
<dbReference type="KEGG" id="xcv:XCVb0008"/>
<reference evidence="6 7" key="1">
    <citation type="journal article" date="2005" name="J. Bacteriol.">
        <title>Insights into genome plasticity and pathogenicity of the plant pathogenic Bacterium Xanthomonas campestris pv. vesicatoria revealed by the complete genome sequence.</title>
        <authorList>
            <person name="Thieme F."/>
            <person name="Koebnik R."/>
            <person name="Bekel T."/>
            <person name="Berger C."/>
            <person name="Boch J."/>
            <person name="Buettner D."/>
            <person name="Caldana C."/>
            <person name="Gaigalat L."/>
            <person name="Goesmann A."/>
            <person name="Kay S."/>
            <person name="Kirchner O."/>
            <person name="Lanz C."/>
            <person name="Linke B."/>
            <person name="McHardy A.C."/>
            <person name="Meyer F."/>
            <person name="Mittenhuber G."/>
            <person name="Nies D.H."/>
            <person name="Niesbach-Kloesgen U."/>
            <person name="Patschkowski T."/>
            <person name="Rueckert C."/>
            <person name="Rupp O."/>
            <person name="Schneicker S."/>
            <person name="Schuster S.C."/>
            <person name="Vorhoelter F.J."/>
            <person name="Weber E."/>
            <person name="Puehler A."/>
            <person name="Bonas U."/>
            <person name="Bartels D."/>
            <person name="Kaiser O."/>
        </authorList>
    </citation>
    <scope>NUCLEOTIDE SEQUENCE [LARGE SCALE GENOMIC DNA]</scope>
    <source>
        <strain evidence="6 7">85-10</strain>
        <plasmid evidence="6 7">pXCV19</plasmid>
    </source>
</reference>
<feature type="region of interest" description="Disordered" evidence="4">
    <location>
        <begin position="285"/>
        <end position="310"/>
    </location>
</feature>
<evidence type="ECO:0000313" key="6">
    <source>
        <dbReference type="EMBL" id="CAJ19755.1"/>
    </source>
</evidence>
<gene>
    <name evidence="6" type="ordered locus">XCVb0008</name>
</gene>
<feature type="compositionally biased region" description="Basic and acidic residues" evidence="4">
    <location>
        <begin position="514"/>
        <end position="533"/>
    </location>
</feature>
<dbReference type="RefSeq" id="WP_011345571.1">
    <property type="nucleotide sequence ID" value="NC_007505.1"/>
</dbReference>
<name>Q3C0F6_XANE5</name>
<dbReference type="HOGENOM" id="CLU_510832_0_0_6"/>
<evidence type="ECO:0000256" key="1">
    <source>
        <dbReference type="ARBA" id="ARBA00010873"/>
    </source>
</evidence>
<evidence type="ECO:0000313" key="7">
    <source>
        <dbReference type="Proteomes" id="UP000007069"/>
    </source>
</evidence>
<evidence type="ECO:0000256" key="2">
    <source>
        <dbReference type="ARBA" id="ARBA00022971"/>
    </source>
</evidence>
<dbReference type="EMBL" id="AM039949">
    <property type="protein sequence ID" value="CAJ19755.1"/>
    <property type="molecule type" value="Genomic_DNA"/>
</dbReference>
<sequence length="533" mass="59035">MCGPTGKSEEQKVSVAIFHLCAKVIGRSAGRSATAAAAYRSGTEVVDMRTGEVHDYSRRGGVRETFILAPVGSGEWVSDRSALWNAVEAAEKRKDAQLCREVEVSLPHELSHDERRRLLVEFCEAEFVALGMVADVAMHSPGHEGDKRNEHAHIMLTMRRVEGQGFGQKAREWNSKDLVEQWRSGWAERVNVRLAEHAIQATVDHRSYVRQALAAGHDVESAAAPTVHLGPKASAMERRGEQTELGNQNRKVIAFNAQRKVLRRELGQVSAQIIDLEKARSDRAARSVVPPRSGVQVRAPRRLGESREAREMREAAERVTEVLMTLLGLGEPPTSHQVRAEISRRRPAPMNIRPSGAVLETQALLQVIESKLAKVENRNRALNEDVAKYRDFVALDERVAAWREAHPYRARMHDLGVARTDEAEFCGHDLQAAKGRIAELQKELRDEYASLGKAKEEQTVYLAQLQGQAAAQALTSGAPATVELIEQLEQHAAVLEAYERSIAEAAAQVAETAADDKNLDDQPDIEHPRPSIN</sequence>
<feature type="coiled-coil region" evidence="3">
    <location>
        <begin position="430"/>
        <end position="457"/>
    </location>
</feature>
<protein>
    <submittedName>
        <fullName evidence="6">MobA/MobL family plasmid mobilization protein</fullName>
    </submittedName>
</protein>
<dbReference type="Proteomes" id="UP000007069">
    <property type="component" value="Plasmid pXCV19"/>
</dbReference>
<comment type="similarity">
    <text evidence="1">Belongs to the MobA/MobL family.</text>
</comment>
<dbReference type="NCBIfam" id="NF041496">
    <property type="entry name" value="MobQ"/>
    <property type="match status" value="1"/>
</dbReference>
<accession>Q3C0F6</accession>
<feature type="coiled-coil region" evidence="3">
    <location>
        <begin position="358"/>
        <end position="392"/>
    </location>
</feature>
<keyword evidence="3" id="KW-0175">Coiled coil</keyword>
<dbReference type="InterPro" id="IPR005053">
    <property type="entry name" value="MobA_MobL"/>
</dbReference>
<proteinExistence type="inferred from homology"/>
<geneLocation type="plasmid" evidence="6 7">
    <name>pXCV19</name>
</geneLocation>
<keyword evidence="6" id="KW-0614">Plasmid</keyword>
<evidence type="ECO:0000256" key="3">
    <source>
        <dbReference type="SAM" id="Coils"/>
    </source>
</evidence>
<evidence type="ECO:0000259" key="5">
    <source>
        <dbReference type="Pfam" id="PF03389"/>
    </source>
</evidence>
<feature type="region of interest" description="Disordered" evidence="4">
    <location>
        <begin position="509"/>
        <end position="533"/>
    </location>
</feature>
<feature type="domain" description="MobA/MobL protein" evidence="5">
    <location>
        <begin position="31"/>
        <end position="239"/>
    </location>
</feature>
<evidence type="ECO:0000256" key="4">
    <source>
        <dbReference type="SAM" id="MobiDB-lite"/>
    </source>
</evidence>